<evidence type="ECO:0000313" key="3">
    <source>
        <dbReference type="Proteomes" id="UP000886885"/>
    </source>
</evidence>
<dbReference type="Proteomes" id="UP000886885">
    <property type="component" value="Chromosome 3D"/>
</dbReference>
<protein>
    <submittedName>
        <fullName evidence="2">Uncharacterized protein</fullName>
    </submittedName>
</protein>
<reference evidence="2" key="1">
    <citation type="journal article" date="2020" name="bioRxiv">
        <title>Hybrid origin of Populus tomentosa Carr. identified through genome sequencing and phylogenomic analysis.</title>
        <authorList>
            <person name="An X."/>
            <person name="Gao K."/>
            <person name="Chen Z."/>
            <person name="Li J."/>
            <person name="Yang X."/>
            <person name="Yang X."/>
            <person name="Zhou J."/>
            <person name="Guo T."/>
            <person name="Zhao T."/>
            <person name="Huang S."/>
            <person name="Miao D."/>
            <person name="Khan W.U."/>
            <person name="Rao P."/>
            <person name="Ye M."/>
            <person name="Lei B."/>
            <person name="Liao W."/>
            <person name="Wang J."/>
            <person name="Ji L."/>
            <person name="Li Y."/>
            <person name="Guo B."/>
            <person name="Mustafa N.S."/>
            <person name="Li S."/>
            <person name="Yun Q."/>
            <person name="Keller S.R."/>
            <person name="Mao J."/>
            <person name="Zhang R."/>
            <person name="Strauss S.H."/>
        </authorList>
    </citation>
    <scope>NUCLEOTIDE SEQUENCE</scope>
    <source>
        <strain evidence="2">GM15</strain>
        <tissue evidence="2">Leaf</tissue>
    </source>
</reference>
<organism evidence="2 3">
    <name type="scientific">Populus tomentosa</name>
    <name type="common">Chinese white poplar</name>
    <dbReference type="NCBI Taxonomy" id="118781"/>
    <lineage>
        <taxon>Eukaryota</taxon>
        <taxon>Viridiplantae</taxon>
        <taxon>Streptophyta</taxon>
        <taxon>Embryophyta</taxon>
        <taxon>Tracheophyta</taxon>
        <taxon>Spermatophyta</taxon>
        <taxon>Magnoliopsida</taxon>
        <taxon>eudicotyledons</taxon>
        <taxon>Gunneridae</taxon>
        <taxon>Pentapetalae</taxon>
        <taxon>rosids</taxon>
        <taxon>fabids</taxon>
        <taxon>Malpighiales</taxon>
        <taxon>Salicaceae</taxon>
        <taxon>Saliceae</taxon>
        <taxon>Populus</taxon>
    </lineage>
</organism>
<dbReference type="OrthoDB" id="999046at2759"/>
<dbReference type="AlphaFoldDB" id="A0A8X8A690"/>
<keyword evidence="1" id="KW-0175">Coiled coil</keyword>
<keyword evidence="3" id="KW-1185">Reference proteome</keyword>
<accession>A0A8X8A690</accession>
<dbReference type="PANTHER" id="PTHR48248:SF5">
    <property type="entry name" value="UVR DOMAIN-CONTAINING PROTEIN"/>
    <property type="match status" value="1"/>
</dbReference>
<sequence length="164" mass="19467">MIIMASSKYWQRKSIMMRHSGSCEKRRVHRKINRLRAEMAGIRKQQQCIRQGQREIRERFEEIESECDELKKETELVSQASDNNQLRLDIMLKILQARQENDFAKAAHLTCSLRSDHGTFGKVCFLEDDSYRDKLLLWSSKIAILYFPNRCLFSDMNYPICLRT</sequence>
<comment type="caution">
    <text evidence="2">The sequence shown here is derived from an EMBL/GenBank/DDBJ whole genome shotgun (WGS) entry which is preliminary data.</text>
</comment>
<name>A0A8X8A690_POPTO</name>
<feature type="coiled-coil region" evidence="1">
    <location>
        <begin position="25"/>
        <end position="80"/>
    </location>
</feature>
<gene>
    <name evidence="2" type="ORF">POTOM_014162</name>
</gene>
<evidence type="ECO:0000313" key="2">
    <source>
        <dbReference type="EMBL" id="KAG6781271.1"/>
    </source>
</evidence>
<dbReference type="EMBL" id="JAAWWB010000006">
    <property type="protein sequence ID" value="KAG6781271.1"/>
    <property type="molecule type" value="Genomic_DNA"/>
</dbReference>
<proteinExistence type="predicted"/>
<dbReference type="PANTHER" id="PTHR48248">
    <property type="entry name" value="UVR DOMAIN-CONTAINING PROTEIN"/>
    <property type="match status" value="1"/>
</dbReference>
<evidence type="ECO:0000256" key="1">
    <source>
        <dbReference type="SAM" id="Coils"/>
    </source>
</evidence>